<gene>
    <name evidence="3" type="ORF">EDC30_1119</name>
</gene>
<dbReference type="SUPFAM" id="SSF55347">
    <property type="entry name" value="Glyceraldehyde-3-phosphate dehydrogenase-like, C-terminal domain"/>
    <property type="match status" value="1"/>
</dbReference>
<reference evidence="3 4" key="1">
    <citation type="submission" date="2019-03" db="EMBL/GenBank/DDBJ databases">
        <title>Genomic Encyclopedia of Type Strains, Phase IV (KMG-IV): sequencing the most valuable type-strain genomes for metagenomic binning, comparative biology and taxonomic classification.</title>
        <authorList>
            <person name="Goeker M."/>
        </authorList>
    </citation>
    <scope>NUCLEOTIDE SEQUENCE [LARGE SCALE GENOMIC DNA]</scope>
    <source>
        <strain evidence="3 4">DSM 7445</strain>
    </source>
</reference>
<evidence type="ECO:0000313" key="3">
    <source>
        <dbReference type="EMBL" id="TCS35096.1"/>
    </source>
</evidence>
<dbReference type="OrthoDB" id="9793050at2"/>
<sequence>MAEKFLIVSLGSIGRRHLANLRLLRPNAEIAVLRLHSNISSEAVPDGVNIQFASIDEALAFQPNAAVLAGPASTRLPLMRTFAEAGIPMFLEKPISNTLTGLQEVLQYCSLRKLPLMTGYNLRFLPSLKKVKCLLDDGCIGRVLAARAEVGQYLPDWRPTSRYQDTVSARKSLGGGALLELSHEIDYLYWFFGLPAAVSASGGRYSSLDIDVEDLVSLNLEYADESRRLVSVHLDFLQRAPTRTCKFIGTEGTLVWNGLSDTIDLYSAATRSWSSIGTAVGQSDRNRMYIDELAHFLACLEESDSILIDGAQAYDVLAIIEAAKRSIQEQTRVKVHGYALC</sequence>
<dbReference type="RefSeq" id="WP_132259684.1">
    <property type="nucleotide sequence ID" value="NZ_SLZQ01000011.1"/>
</dbReference>
<dbReference type="InterPro" id="IPR055170">
    <property type="entry name" value="GFO_IDH_MocA-like_dom"/>
</dbReference>
<dbReference type="InterPro" id="IPR000683">
    <property type="entry name" value="Gfo/Idh/MocA-like_OxRdtase_N"/>
</dbReference>
<protein>
    <submittedName>
        <fullName evidence="3">Putative dehydrogenase</fullName>
    </submittedName>
</protein>
<feature type="domain" description="GFO/IDH/MocA-like oxidoreductase" evidence="2">
    <location>
        <begin position="129"/>
        <end position="254"/>
    </location>
</feature>
<name>A0A4R3HR89_PAULE</name>
<dbReference type="InterPro" id="IPR036291">
    <property type="entry name" value="NAD(P)-bd_dom_sf"/>
</dbReference>
<keyword evidence="4" id="KW-1185">Reference proteome</keyword>
<evidence type="ECO:0000259" key="2">
    <source>
        <dbReference type="Pfam" id="PF22725"/>
    </source>
</evidence>
<dbReference type="EMBL" id="SLZQ01000011">
    <property type="protein sequence ID" value="TCS35096.1"/>
    <property type="molecule type" value="Genomic_DNA"/>
</dbReference>
<dbReference type="Pfam" id="PF01408">
    <property type="entry name" value="GFO_IDH_MocA"/>
    <property type="match status" value="1"/>
</dbReference>
<dbReference type="PANTHER" id="PTHR43377:SF1">
    <property type="entry name" value="BILIVERDIN REDUCTASE A"/>
    <property type="match status" value="1"/>
</dbReference>
<proteinExistence type="predicted"/>
<dbReference type="InterPro" id="IPR051450">
    <property type="entry name" value="Gfo/Idh/MocA_Oxidoreductases"/>
</dbReference>
<dbReference type="GO" id="GO:0000166">
    <property type="term" value="F:nucleotide binding"/>
    <property type="evidence" value="ECO:0007669"/>
    <property type="project" value="InterPro"/>
</dbReference>
<dbReference type="Pfam" id="PF22725">
    <property type="entry name" value="GFO_IDH_MocA_C3"/>
    <property type="match status" value="1"/>
</dbReference>
<dbReference type="Gene3D" id="3.40.50.720">
    <property type="entry name" value="NAD(P)-binding Rossmann-like Domain"/>
    <property type="match status" value="1"/>
</dbReference>
<dbReference type="Proteomes" id="UP000295382">
    <property type="component" value="Unassembled WGS sequence"/>
</dbReference>
<dbReference type="SUPFAM" id="SSF51735">
    <property type="entry name" value="NAD(P)-binding Rossmann-fold domains"/>
    <property type="match status" value="1"/>
</dbReference>
<evidence type="ECO:0000313" key="4">
    <source>
        <dbReference type="Proteomes" id="UP000295382"/>
    </source>
</evidence>
<evidence type="ECO:0000259" key="1">
    <source>
        <dbReference type="Pfam" id="PF01408"/>
    </source>
</evidence>
<organism evidence="3 4">
    <name type="scientific">Paucimonas lemoignei</name>
    <name type="common">Pseudomonas lemoignei</name>
    <dbReference type="NCBI Taxonomy" id="29443"/>
    <lineage>
        <taxon>Bacteria</taxon>
        <taxon>Pseudomonadati</taxon>
        <taxon>Pseudomonadota</taxon>
        <taxon>Betaproteobacteria</taxon>
        <taxon>Burkholderiales</taxon>
        <taxon>Burkholderiaceae</taxon>
        <taxon>Paucimonas</taxon>
    </lineage>
</organism>
<dbReference type="PANTHER" id="PTHR43377">
    <property type="entry name" value="BILIVERDIN REDUCTASE A"/>
    <property type="match status" value="1"/>
</dbReference>
<dbReference type="Gene3D" id="3.30.360.10">
    <property type="entry name" value="Dihydrodipicolinate Reductase, domain 2"/>
    <property type="match status" value="1"/>
</dbReference>
<comment type="caution">
    <text evidence="3">The sequence shown here is derived from an EMBL/GenBank/DDBJ whole genome shotgun (WGS) entry which is preliminary data.</text>
</comment>
<accession>A0A4R3HR89</accession>
<dbReference type="AlphaFoldDB" id="A0A4R3HR89"/>
<feature type="domain" description="Gfo/Idh/MocA-like oxidoreductase N-terminal" evidence="1">
    <location>
        <begin position="4"/>
        <end position="120"/>
    </location>
</feature>